<proteinExistence type="predicted"/>
<comment type="caution">
    <text evidence="1">The sequence shown here is derived from an EMBL/GenBank/DDBJ whole genome shotgun (WGS) entry which is preliminary data.</text>
</comment>
<gene>
    <name evidence="1" type="ORF">F4820DRAFT_459702</name>
</gene>
<dbReference type="EMBL" id="MU393509">
    <property type="protein sequence ID" value="KAI4863201.1"/>
    <property type="molecule type" value="Genomic_DNA"/>
</dbReference>
<evidence type="ECO:0000313" key="2">
    <source>
        <dbReference type="Proteomes" id="UP001497700"/>
    </source>
</evidence>
<sequence>MNQQIPSNSRTIPRFQESVYSTESLEDQEGSQGIERWMRSQRQGGSDGISSRLSTVEEDGPLVRLDDVIRLFDLKAAELVDDAEQKDNLACPFWKHNPARYKHVKNVCTMGKGFKDLGKLTEHIRRVHCLRFGCENCKMRFTKSRVEEVDEEKRKHMEKCKKPKVKLTDSEPEWMDETQDDEYRRLNFQKDKGNPDQCYSKICRALWGDSQNAIQGPHHTPGFQLAVLQWDYVTSLRQLPSHGNVEAPQPRQEMATIASAAPVHFNQHVDPTFLSQLNLLSGNEPFYRGQHKKDSGVWSWDHTSDNQTNLMKPSADFSFDNEPARDSPAPAQTESDYAGAWTNMTVLDGNSQFDFNMDVDNDEEIL</sequence>
<evidence type="ECO:0000313" key="1">
    <source>
        <dbReference type="EMBL" id="KAI4863201.1"/>
    </source>
</evidence>
<keyword evidence="2" id="KW-1185">Reference proteome</keyword>
<dbReference type="Proteomes" id="UP001497700">
    <property type="component" value="Unassembled WGS sequence"/>
</dbReference>
<organism evidence="1 2">
    <name type="scientific">Hypoxylon rubiginosum</name>
    <dbReference type="NCBI Taxonomy" id="110542"/>
    <lineage>
        <taxon>Eukaryota</taxon>
        <taxon>Fungi</taxon>
        <taxon>Dikarya</taxon>
        <taxon>Ascomycota</taxon>
        <taxon>Pezizomycotina</taxon>
        <taxon>Sordariomycetes</taxon>
        <taxon>Xylariomycetidae</taxon>
        <taxon>Xylariales</taxon>
        <taxon>Hypoxylaceae</taxon>
        <taxon>Hypoxylon</taxon>
    </lineage>
</organism>
<protein>
    <submittedName>
        <fullName evidence="1">Uncharacterized protein</fullName>
    </submittedName>
</protein>
<accession>A0ACB9YVV1</accession>
<reference evidence="1 2" key="1">
    <citation type="journal article" date="2022" name="New Phytol.">
        <title>Ecological generalism drives hyperdiversity of secondary metabolite gene clusters in xylarialean endophytes.</title>
        <authorList>
            <person name="Franco M.E.E."/>
            <person name="Wisecaver J.H."/>
            <person name="Arnold A.E."/>
            <person name="Ju Y.M."/>
            <person name="Slot J.C."/>
            <person name="Ahrendt S."/>
            <person name="Moore L.P."/>
            <person name="Eastman K.E."/>
            <person name="Scott K."/>
            <person name="Konkel Z."/>
            <person name="Mondo S.J."/>
            <person name="Kuo A."/>
            <person name="Hayes R.D."/>
            <person name="Haridas S."/>
            <person name="Andreopoulos B."/>
            <person name="Riley R."/>
            <person name="LaButti K."/>
            <person name="Pangilinan J."/>
            <person name="Lipzen A."/>
            <person name="Amirebrahimi M."/>
            <person name="Yan J."/>
            <person name="Adam C."/>
            <person name="Keymanesh K."/>
            <person name="Ng V."/>
            <person name="Louie K."/>
            <person name="Northen T."/>
            <person name="Drula E."/>
            <person name="Henrissat B."/>
            <person name="Hsieh H.M."/>
            <person name="Youens-Clark K."/>
            <person name="Lutzoni F."/>
            <person name="Miadlikowska J."/>
            <person name="Eastwood D.C."/>
            <person name="Hamelin R.C."/>
            <person name="Grigoriev I.V."/>
            <person name="U'Ren J.M."/>
        </authorList>
    </citation>
    <scope>NUCLEOTIDE SEQUENCE [LARGE SCALE GENOMIC DNA]</scope>
    <source>
        <strain evidence="1 2">CBS 119005</strain>
    </source>
</reference>
<name>A0ACB9YVV1_9PEZI</name>